<dbReference type="OrthoDB" id="9758772at2"/>
<feature type="region of interest" description="Disordered" evidence="1">
    <location>
        <begin position="28"/>
        <end position="67"/>
    </location>
</feature>
<feature type="domain" description="Pesticidal crystal protein Cry22Aa Ig-like" evidence="3">
    <location>
        <begin position="571"/>
        <end position="642"/>
    </location>
</feature>
<sequence>MAAHVRRNVAAFASCTLLFGTLALGAPAQASEGQPSSNAAAVKETSAAQSVDPDEADPDGNALSDDSGVYWANKDYVEVPNSKTAKMSKKDLKKVQDTSDTITHKLRVVYFTKQGSEPSNPATDAQLKEFFETGSQSVSQYWQDQTNGAIKLVVQDITRLTMPSTYSCLNSGGDNSIDNLWSKAFSALGNPGDREHIMVVWPAISGTKCTYGLAGMPSNASLNNGGKVFAQFGSDGQEANLSRNAFSHEFGHNLGLGHSHGVYCKDGNGELDDNHECTYDEYGDFFDTMGRNDEGGIPQISTSAKDKLGVLGRTVTTVTATSGVRQYTLESLDYKPNKNVGDAGLESVKVVDPTTSRPYYIELRAASTDWRAPGYWSWKNSPGMAIPNTRVGMSDNGPRAGWPAAMTSDYGVRILRIGTSSSQGNNPLGSGRLGQNTITMENGTTVRNVWLPGEEFVTRSGQVKIKVISVSADKTSATVQVTLPQPTDKTAPAIYGADDGTIEAYSSFDSMAGLTARDDVDGDITEKMRVWGSVRVTVPGTYVLNYVVSDAAGNAATAERIIKVVDTTKATLQVPADTNVARGGTFDATAGVAAYDLVDGDLTAAVTASGTINTAAVGQYVVTYTVKDRAGNTTSATRTVRVVDPVTINVPAAAQGGDQQATGQSQTRTVKALEANLYQATYGQAAVIPVTITGGASSGNARVQATIGGKALQVSSVSQGSATISVPTGLRAGKHSVVITVTSDALAKPVTTTVNLKVAAATTNVAVKPKSKTWRAGKKTKLQIAVKAVGSVTPTGKVRVYVGKTRVATVKKVGVGKRTVTVKAAAIKRGWAGKKVAVTVTYTPSKNFVAATSSPVKVKVRK</sequence>
<evidence type="ECO:0000256" key="2">
    <source>
        <dbReference type="SAM" id="SignalP"/>
    </source>
</evidence>
<dbReference type="Pfam" id="PF16403">
    <property type="entry name" value="Bact_surface_Ig-like"/>
    <property type="match status" value="2"/>
</dbReference>
<accession>A0A542SPL3</accession>
<evidence type="ECO:0000256" key="1">
    <source>
        <dbReference type="SAM" id="MobiDB-lite"/>
    </source>
</evidence>
<feature type="chain" id="PRO_5021908555" evidence="2">
    <location>
        <begin position="31"/>
        <end position="862"/>
    </location>
</feature>
<dbReference type="RefSeq" id="WP_142111908.1">
    <property type="nucleotide sequence ID" value="NZ_BAAATB010000002.1"/>
</dbReference>
<comment type="caution">
    <text evidence="4">The sequence shown here is derived from an EMBL/GenBank/DDBJ whole genome shotgun (WGS) entry which is preliminary data.</text>
</comment>
<name>A0A542SPL3_9MICO</name>
<dbReference type="SUPFAM" id="SSF55486">
    <property type="entry name" value="Metalloproteases ('zincins'), catalytic domain"/>
    <property type="match status" value="1"/>
</dbReference>
<dbReference type="Pfam" id="PF13582">
    <property type="entry name" value="Reprolysin_3"/>
    <property type="match status" value="1"/>
</dbReference>
<keyword evidence="2" id="KW-0732">Signal</keyword>
<dbReference type="Proteomes" id="UP000316181">
    <property type="component" value="Unassembled WGS sequence"/>
</dbReference>
<dbReference type="InterPro" id="IPR032179">
    <property type="entry name" value="Cry22Aa_Ig-like"/>
</dbReference>
<organism evidence="4 5">
    <name type="scientific">Rarobacter incanus</name>
    <dbReference type="NCBI Taxonomy" id="153494"/>
    <lineage>
        <taxon>Bacteria</taxon>
        <taxon>Bacillati</taxon>
        <taxon>Actinomycetota</taxon>
        <taxon>Actinomycetes</taxon>
        <taxon>Micrococcales</taxon>
        <taxon>Rarobacteraceae</taxon>
        <taxon>Rarobacter</taxon>
    </lineage>
</organism>
<dbReference type="InterPro" id="IPR013783">
    <property type="entry name" value="Ig-like_fold"/>
</dbReference>
<dbReference type="Gene3D" id="2.60.40.10">
    <property type="entry name" value="Immunoglobulins"/>
    <property type="match status" value="3"/>
</dbReference>
<dbReference type="EMBL" id="VFNV01000001">
    <property type="protein sequence ID" value="TQK76561.1"/>
    <property type="molecule type" value="Genomic_DNA"/>
</dbReference>
<reference evidence="4 5" key="1">
    <citation type="submission" date="2019-06" db="EMBL/GenBank/DDBJ databases">
        <title>Sequencing the genomes of 1000 actinobacteria strains.</title>
        <authorList>
            <person name="Klenk H.-P."/>
        </authorList>
    </citation>
    <scope>NUCLEOTIDE SEQUENCE [LARGE SCALE GENOMIC DNA]</scope>
    <source>
        <strain evidence="4 5">DSM 10596</strain>
    </source>
</reference>
<proteinExistence type="predicted"/>
<dbReference type="GO" id="GO:0008237">
    <property type="term" value="F:metallopeptidase activity"/>
    <property type="evidence" value="ECO:0007669"/>
    <property type="project" value="InterPro"/>
</dbReference>
<feature type="domain" description="Pesticidal crystal protein Cry22Aa Ig-like" evidence="3">
    <location>
        <begin position="494"/>
        <end position="564"/>
    </location>
</feature>
<dbReference type="InterPro" id="IPR024079">
    <property type="entry name" value="MetalloPept_cat_dom_sf"/>
</dbReference>
<evidence type="ECO:0000313" key="4">
    <source>
        <dbReference type="EMBL" id="TQK76561.1"/>
    </source>
</evidence>
<evidence type="ECO:0000259" key="3">
    <source>
        <dbReference type="Pfam" id="PF16403"/>
    </source>
</evidence>
<protein>
    <submittedName>
        <fullName evidence="4">Uncharacterized protein DUF5011</fullName>
    </submittedName>
</protein>
<dbReference type="GO" id="GO:0005975">
    <property type="term" value="P:carbohydrate metabolic process"/>
    <property type="evidence" value="ECO:0007669"/>
    <property type="project" value="UniProtKB-ARBA"/>
</dbReference>
<dbReference type="AlphaFoldDB" id="A0A542SPL3"/>
<keyword evidence="5" id="KW-1185">Reference proteome</keyword>
<dbReference type="Gene3D" id="3.40.390.10">
    <property type="entry name" value="Collagenase (Catalytic Domain)"/>
    <property type="match status" value="1"/>
</dbReference>
<evidence type="ECO:0000313" key="5">
    <source>
        <dbReference type="Proteomes" id="UP000316181"/>
    </source>
</evidence>
<feature type="signal peptide" evidence="2">
    <location>
        <begin position="1"/>
        <end position="30"/>
    </location>
</feature>
<gene>
    <name evidence="4" type="ORF">FB389_1244</name>
</gene>